<dbReference type="OrthoDB" id="7746079at2"/>
<name>A0A3D9BT29_9RHOB</name>
<keyword evidence="2" id="KW-1133">Transmembrane helix</keyword>
<evidence type="ECO:0000256" key="2">
    <source>
        <dbReference type="SAM" id="Phobius"/>
    </source>
</evidence>
<keyword evidence="2" id="KW-0472">Membrane</keyword>
<evidence type="ECO:0000313" key="3">
    <source>
        <dbReference type="EMBL" id="REC56658.1"/>
    </source>
</evidence>
<dbReference type="AlphaFoldDB" id="A0A3D9BT29"/>
<evidence type="ECO:0000313" key="4">
    <source>
        <dbReference type="Proteomes" id="UP000257131"/>
    </source>
</evidence>
<accession>A0A3D9BT29</accession>
<keyword evidence="4" id="KW-1185">Reference proteome</keyword>
<keyword evidence="2" id="KW-0812">Transmembrane</keyword>
<gene>
    <name evidence="3" type="ORF">DRV84_09050</name>
</gene>
<proteinExistence type="predicted"/>
<reference evidence="3 4" key="1">
    <citation type="journal article" date="2017" name="Int. J. Syst. Evol. Microbiol.">
        <title>Rhodosalinus sediminis gen. nov., sp. nov., isolated from marine saltern.</title>
        <authorList>
            <person name="Guo L.Y."/>
            <person name="Ling S.K."/>
            <person name="Li C.M."/>
            <person name="Chen G.J."/>
            <person name="Du Z.J."/>
        </authorList>
    </citation>
    <scope>NUCLEOTIDE SEQUENCE [LARGE SCALE GENOMIC DNA]</scope>
    <source>
        <strain evidence="3 4">WDN1C137</strain>
    </source>
</reference>
<feature type="transmembrane region" description="Helical" evidence="2">
    <location>
        <begin position="6"/>
        <end position="22"/>
    </location>
</feature>
<feature type="compositionally biased region" description="Acidic residues" evidence="1">
    <location>
        <begin position="53"/>
        <end position="63"/>
    </location>
</feature>
<comment type="caution">
    <text evidence="3">The sequence shown here is derived from an EMBL/GenBank/DDBJ whole genome shotgun (WGS) entry which is preliminary data.</text>
</comment>
<dbReference type="Proteomes" id="UP000257131">
    <property type="component" value="Unassembled WGS sequence"/>
</dbReference>
<evidence type="ECO:0000256" key="1">
    <source>
        <dbReference type="SAM" id="MobiDB-lite"/>
    </source>
</evidence>
<dbReference type="RefSeq" id="WP_115979564.1">
    <property type="nucleotide sequence ID" value="NZ_QOHR01000010.1"/>
</dbReference>
<dbReference type="EMBL" id="QOHR01000010">
    <property type="protein sequence ID" value="REC56658.1"/>
    <property type="molecule type" value="Genomic_DNA"/>
</dbReference>
<feature type="region of interest" description="Disordered" evidence="1">
    <location>
        <begin position="30"/>
        <end position="87"/>
    </location>
</feature>
<sequence>MLDWLPWVIVAGFATIFLAAGVHEWRRRRALDAPEDPRDAFTFDTEAPSYEEPPAETDDDGPAEDASAAQDAGTGEAPEDTKGERRP</sequence>
<organism evidence="3 4">
    <name type="scientific">Rhodosalinus sediminis</name>
    <dbReference type="NCBI Taxonomy" id="1940533"/>
    <lineage>
        <taxon>Bacteria</taxon>
        <taxon>Pseudomonadati</taxon>
        <taxon>Pseudomonadota</taxon>
        <taxon>Alphaproteobacteria</taxon>
        <taxon>Rhodobacterales</taxon>
        <taxon>Paracoccaceae</taxon>
        <taxon>Rhodosalinus</taxon>
    </lineage>
</organism>
<feature type="compositionally biased region" description="Basic and acidic residues" evidence="1">
    <location>
        <begin position="30"/>
        <end position="41"/>
    </location>
</feature>
<protein>
    <submittedName>
        <fullName evidence="3">Uncharacterized protein</fullName>
    </submittedName>
</protein>